<keyword evidence="2" id="KW-0805">Transcription regulation</keyword>
<dbReference type="VEuPathDB" id="FungiDB:Z518_03482"/>
<organism evidence="7 8">
    <name type="scientific">Rhinocladiella mackenziei CBS 650.93</name>
    <dbReference type="NCBI Taxonomy" id="1442369"/>
    <lineage>
        <taxon>Eukaryota</taxon>
        <taxon>Fungi</taxon>
        <taxon>Dikarya</taxon>
        <taxon>Ascomycota</taxon>
        <taxon>Pezizomycotina</taxon>
        <taxon>Eurotiomycetes</taxon>
        <taxon>Chaetothyriomycetidae</taxon>
        <taxon>Chaetothyriales</taxon>
        <taxon>Herpotrichiellaceae</taxon>
        <taxon>Rhinocladiella</taxon>
    </lineage>
</organism>
<dbReference type="InterPro" id="IPR001138">
    <property type="entry name" value="Zn2Cys6_DnaBD"/>
</dbReference>
<dbReference type="GO" id="GO:0008270">
    <property type="term" value="F:zinc ion binding"/>
    <property type="evidence" value="ECO:0007669"/>
    <property type="project" value="InterPro"/>
</dbReference>
<keyword evidence="5" id="KW-0539">Nucleus</keyword>
<dbReference type="CDD" id="cd00067">
    <property type="entry name" value="GAL4"/>
    <property type="match status" value="1"/>
</dbReference>
<dbReference type="PANTHER" id="PTHR47425:SF3">
    <property type="entry name" value="ZN(II)2CYS6 TRANSCRIPTION FACTOR (EUROFUNG)"/>
    <property type="match status" value="1"/>
</dbReference>
<evidence type="ECO:0000256" key="4">
    <source>
        <dbReference type="ARBA" id="ARBA00023163"/>
    </source>
</evidence>
<evidence type="ECO:0000256" key="3">
    <source>
        <dbReference type="ARBA" id="ARBA00023125"/>
    </source>
</evidence>
<dbReference type="SUPFAM" id="SSF57701">
    <property type="entry name" value="Zn2/Cys6 DNA-binding domain"/>
    <property type="match status" value="1"/>
</dbReference>
<keyword evidence="4" id="KW-0804">Transcription</keyword>
<keyword evidence="3" id="KW-0238">DNA-binding</keyword>
<feature type="domain" description="Zn(2)-C6 fungal-type" evidence="6">
    <location>
        <begin position="22"/>
        <end position="54"/>
    </location>
</feature>
<dbReference type="InterPro" id="IPR036864">
    <property type="entry name" value="Zn2-C6_fun-type_DNA-bd_sf"/>
</dbReference>
<reference evidence="7 8" key="1">
    <citation type="submission" date="2015-01" db="EMBL/GenBank/DDBJ databases">
        <title>The Genome Sequence of Rhinocladiella mackenzie CBS 650.93.</title>
        <authorList>
            <consortium name="The Broad Institute Genomics Platform"/>
            <person name="Cuomo C."/>
            <person name="de Hoog S."/>
            <person name="Gorbushina A."/>
            <person name="Stielow B."/>
            <person name="Teixiera M."/>
            <person name="Abouelleil A."/>
            <person name="Chapman S.B."/>
            <person name="Priest M."/>
            <person name="Young S.K."/>
            <person name="Wortman J."/>
            <person name="Nusbaum C."/>
            <person name="Birren B."/>
        </authorList>
    </citation>
    <scope>NUCLEOTIDE SEQUENCE [LARGE SCALE GENOMIC DNA]</scope>
    <source>
        <strain evidence="7 8">CBS 650.93</strain>
    </source>
</reference>
<evidence type="ECO:0000256" key="5">
    <source>
        <dbReference type="ARBA" id="ARBA00023242"/>
    </source>
</evidence>
<dbReference type="EMBL" id="KN847476">
    <property type="protein sequence ID" value="KIX08825.1"/>
    <property type="molecule type" value="Genomic_DNA"/>
</dbReference>
<accession>A0A0D2JHJ6</accession>
<sequence length="734" mass="81338">MGCQTSELIPRPCSLNKRAPRACEACRTRKVRCDVTRTKSPCTNCKLDGKTCTVPVSKRRHLGDRILGSSFDGKNHDPSGPICDAIIDFGDLNPSLEPKSDGEADHVMGDVSPEVFNISGNAFTIPAEIEISEHLETENVVARSENFLASYPSPTQTILGDHQGQSFLPPYLSPLPQTMSAEDLEYLQSRGAFNLPNKDTRDLLLSAYTKWVHPFAPMLDLSRILTAVHSNGTNGTVSLLLFQSLIFAAAAFFNAADLGHGGPKATRMVFYERARILHDFDIESDRLVIAQSAILLSFWDGSLEKVRDSYYWIGMASLHATSIGLHFDTGVKSPDPRRQRSLKLTWWSLLIRDRLVAVAMRRPVQNKAFRFDVPMLHMDDFELESLLEVVQKTLQIKDIGLTQFELLASCCMALAQLSEYIDKILSVQYSAQNVSGAIGQRAAVVSLVPKSTGFRSSDIAICGQELQNWYGYLPTEIQQVQRENIRIQTNLEHEVIRVHKALLAGYYSMTLMTLYRPLIPPSSTGKTDAKLQSLSVKMVFQAAKSITDIFSDLYADKLIAFLPETAIAVLEPAVVTHLLYSMSDVAKLRETSFQKFYLCWRILLQFGESYYLADTTISMLNAAAQRLKAHPDLRRSKPADCSSLIDEVCSNDSQGPKPAIAVPFIGVVGDQKRGDVGTVSAIATPDTDRDLFRPQMGSINGGQSNHDLEANCAMDGSPFEQLVSWDAFEEGFQS</sequence>
<protein>
    <recommendedName>
        <fullName evidence="6">Zn(2)-C6 fungal-type domain-containing protein</fullName>
    </recommendedName>
</protein>
<evidence type="ECO:0000256" key="1">
    <source>
        <dbReference type="ARBA" id="ARBA00022723"/>
    </source>
</evidence>
<dbReference type="AlphaFoldDB" id="A0A0D2JHJ6"/>
<dbReference type="Pfam" id="PF04082">
    <property type="entry name" value="Fungal_trans"/>
    <property type="match status" value="1"/>
</dbReference>
<dbReference type="RefSeq" id="XP_013275961.1">
    <property type="nucleotide sequence ID" value="XM_013420507.1"/>
</dbReference>
<proteinExistence type="predicted"/>
<dbReference type="GO" id="GO:0003677">
    <property type="term" value="F:DNA binding"/>
    <property type="evidence" value="ECO:0007669"/>
    <property type="project" value="UniProtKB-KW"/>
</dbReference>
<dbReference type="GO" id="GO:0006351">
    <property type="term" value="P:DNA-templated transcription"/>
    <property type="evidence" value="ECO:0007669"/>
    <property type="project" value="InterPro"/>
</dbReference>
<dbReference type="GeneID" id="25291553"/>
<gene>
    <name evidence="7" type="ORF">Z518_03482</name>
</gene>
<dbReference type="STRING" id="1442369.A0A0D2JHJ6"/>
<dbReference type="GO" id="GO:0000981">
    <property type="term" value="F:DNA-binding transcription factor activity, RNA polymerase II-specific"/>
    <property type="evidence" value="ECO:0007669"/>
    <property type="project" value="InterPro"/>
</dbReference>
<dbReference type="PROSITE" id="PS50048">
    <property type="entry name" value="ZN2_CY6_FUNGAL_2"/>
    <property type="match status" value="1"/>
</dbReference>
<keyword evidence="8" id="KW-1185">Reference proteome</keyword>
<evidence type="ECO:0000313" key="7">
    <source>
        <dbReference type="EMBL" id="KIX08825.1"/>
    </source>
</evidence>
<keyword evidence="1" id="KW-0479">Metal-binding</keyword>
<dbReference type="InterPro" id="IPR052761">
    <property type="entry name" value="Fungal_Detox/Toxin_TFs"/>
</dbReference>
<evidence type="ECO:0000313" key="8">
    <source>
        <dbReference type="Proteomes" id="UP000053617"/>
    </source>
</evidence>
<dbReference type="OrthoDB" id="4115221at2759"/>
<dbReference type="CDD" id="cd12148">
    <property type="entry name" value="fungal_TF_MHR"/>
    <property type="match status" value="1"/>
</dbReference>
<dbReference type="Proteomes" id="UP000053617">
    <property type="component" value="Unassembled WGS sequence"/>
</dbReference>
<dbReference type="SMART" id="SM00906">
    <property type="entry name" value="Fungal_trans"/>
    <property type="match status" value="1"/>
</dbReference>
<dbReference type="Pfam" id="PF00172">
    <property type="entry name" value="Zn_clus"/>
    <property type="match status" value="1"/>
</dbReference>
<dbReference type="SMART" id="SM00066">
    <property type="entry name" value="GAL4"/>
    <property type="match status" value="1"/>
</dbReference>
<name>A0A0D2JHJ6_9EURO</name>
<dbReference type="HOGENOM" id="CLU_006329_1_4_1"/>
<dbReference type="InterPro" id="IPR007219">
    <property type="entry name" value="XnlR_reg_dom"/>
</dbReference>
<dbReference type="PROSITE" id="PS00463">
    <property type="entry name" value="ZN2_CY6_FUNGAL_1"/>
    <property type="match status" value="1"/>
</dbReference>
<evidence type="ECO:0000256" key="2">
    <source>
        <dbReference type="ARBA" id="ARBA00023015"/>
    </source>
</evidence>
<evidence type="ECO:0000259" key="6">
    <source>
        <dbReference type="PROSITE" id="PS50048"/>
    </source>
</evidence>
<dbReference type="PANTHER" id="PTHR47425">
    <property type="entry name" value="FARB-RELATED"/>
    <property type="match status" value="1"/>
</dbReference>
<dbReference type="Gene3D" id="4.10.240.10">
    <property type="entry name" value="Zn(2)-C6 fungal-type DNA-binding domain"/>
    <property type="match status" value="1"/>
</dbReference>